<gene>
    <name evidence="5" type="ORF">JJB97_09450</name>
</gene>
<dbReference type="Pfam" id="PF00392">
    <property type="entry name" value="GntR"/>
    <property type="match status" value="1"/>
</dbReference>
<evidence type="ECO:0000256" key="2">
    <source>
        <dbReference type="ARBA" id="ARBA00023125"/>
    </source>
</evidence>
<dbReference type="SUPFAM" id="SSF46785">
    <property type="entry name" value="Winged helix' DNA-binding domain"/>
    <property type="match status" value="1"/>
</dbReference>
<dbReference type="Proteomes" id="UP000659047">
    <property type="component" value="Unassembled WGS sequence"/>
</dbReference>
<evidence type="ECO:0000256" key="1">
    <source>
        <dbReference type="ARBA" id="ARBA00023015"/>
    </source>
</evidence>
<dbReference type="SMART" id="SM00895">
    <property type="entry name" value="FCD"/>
    <property type="match status" value="1"/>
</dbReference>
<proteinExistence type="predicted"/>
<sequence length="218" mass="24317">MLSLEKTQRASLTTLVELRLKGALIVGALKPGARLVTKDIAARLGTSITPVREALLRLASSGALEATPAQAFQVPCLPLARFQEITAIRKNLEGMAVREACRCITVEQTDSLRQLLEVYRQARHCGVVESGLQANRALRFRLYGFARLPVLTEMIEQLWVCIGPGYHFLYPASQEMVGSYEDYVMLIEALAAHDETQAERLIHRVIDIGAQIILRRYD</sequence>
<accession>A0A8K0V173</accession>
<dbReference type="Gene3D" id="1.10.10.10">
    <property type="entry name" value="Winged helix-like DNA-binding domain superfamily/Winged helix DNA-binding domain"/>
    <property type="match status" value="1"/>
</dbReference>
<evidence type="ECO:0000313" key="6">
    <source>
        <dbReference type="Proteomes" id="UP000659047"/>
    </source>
</evidence>
<protein>
    <submittedName>
        <fullName evidence="5">FCD domain-containing protein</fullName>
    </submittedName>
</protein>
<dbReference type="SMART" id="SM00345">
    <property type="entry name" value="HTH_GNTR"/>
    <property type="match status" value="1"/>
</dbReference>
<dbReference type="EMBL" id="JAEPBH010000021">
    <property type="protein sequence ID" value="MBK4715554.1"/>
    <property type="molecule type" value="Genomic_DNA"/>
</dbReference>
<name>A0A8K0V173_9ENTR</name>
<dbReference type="InterPro" id="IPR011711">
    <property type="entry name" value="GntR_C"/>
</dbReference>
<dbReference type="Pfam" id="PF07729">
    <property type="entry name" value="FCD"/>
    <property type="match status" value="1"/>
</dbReference>
<dbReference type="InterPro" id="IPR000524">
    <property type="entry name" value="Tscrpt_reg_HTH_GntR"/>
</dbReference>
<keyword evidence="3" id="KW-0804">Transcription</keyword>
<evidence type="ECO:0000256" key="3">
    <source>
        <dbReference type="ARBA" id="ARBA00023163"/>
    </source>
</evidence>
<dbReference type="InterPro" id="IPR008920">
    <property type="entry name" value="TF_FadR/GntR_C"/>
</dbReference>
<dbReference type="InterPro" id="IPR036388">
    <property type="entry name" value="WH-like_DNA-bd_sf"/>
</dbReference>
<evidence type="ECO:0000259" key="4">
    <source>
        <dbReference type="PROSITE" id="PS50949"/>
    </source>
</evidence>
<evidence type="ECO:0000313" key="5">
    <source>
        <dbReference type="EMBL" id="MBK4715554.1"/>
    </source>
</evidence>
<dbReference type="PANTHER" id="PTHR43537">
    <property type="entry name" value="TRANSCRIPTIONAL REGULATOR, GNTR FAMILY"/>
    <property type="match status" value="1"/>
</dbReference>
<dbReference type="PROSITE" id="PS50949">
    <property type="entry name" value="HTH_GNTR"/>
    <property type="match status" value="1"/>
</dbReference>
<organism evidence="5 6">
    <name type="scientific">Tenebrionibacter intestinalis</name>
    <dbReference type="NCBI Taxonomy" id="2799638"/>
    <lineage>
        <taxon>Bacteria</taxon>
        <taxon>Pseudomonadati</taxon>
        <taxon>Pseudomonadota</taxon>
        <taxon>Gammaproteobacteria</taxon>
        <taxon>Enterobacterales</taxon>
        <taxon>Enterobacteriaceae</taxon>
        <taxon>Tenebrionibacter/Tenebrionicola group</taxon>
        <taxon>Tenebrionibacter</taxon>
    </lineage>
</organism>
<keyword evidence="1" id="KW-0805">Transcription regulation</keyword>
<dbReference type="InterPro" id="IPR036390">
    <property type="entry name" value="WH_DNA-bd_sf"/>
</dbReference>
<dbReference type="Gene3D" id="1.20.120.530">
    <property type="entry name" value="GntR ligand-binding domain-like"/>
    <property type="match status" value="1"/>
</dbReference>
<comment type="caution">
    <text evidence="5">The sequence shown here is derived from an EMBL/GenBank/DDBJ whole genome shotgun (WGS) entry which is preliminary data.</text>
</comment>
<keyword evidence="6" id="KW-1185">Reference proteome</keyword>
<dbReference type="GO" id="GO:0003700">
    <property type="term" value="F:DNA-binding transcription factor activity"/>
    <property type="evidence" value="ECO:0007669"/>
    <property type="project" value="InterPro"/>
</dbReference>
<dbReference type="SUPFAM" id="SSF48008">
    <property type="entry name" value="GntR ligand-binding domain-like"/>
    <property type="match status" value="1"/>
</dbReference>
<dbReference type="PANTHER" id="PTHR43537:SF39">
    <property type="entry name" value="HTH-TYPE TRANSCRIPTIONAL REGULATOR MCBR"/>
    <property type="match status" value="1"/>
</dbReference>
<reference evidence="5" key="1">
    <citation type="submission" date="2021-01" db="EMBL/GenBank/DDBJ databases">
        <title>Intestinitalea alba gen. nov., sp. nov., a novel genus of the family Enterobacteriaceae, isolated from the gut of the plastic-eating mealworm Tenebrio molitor L.</title>
        <authorList>
            <person name="Yang Y."/>
        </authorList>
    </citation>
    <scope>NUCLEOTIDE SEQUENCE</scope>
    <source>
        <strain evidence="5">BIT-L3</strain>
    </source>
</reference>
<dbReference type="RefSeq" id="WP_238713781.1">
    <property type="nucleotide sequence ID" value="NZ_JAEPBH010000021.1"/>
</dbReference>
<dbReference type="AlphaFoldDB" id="A0A8K0V173"/>
<dbReference type="GO" id="GO:0003677">
    <property type="term" value="F:DNA binding"/>
    <property type="evidence" value="ECO:0007669"/>
    <property type="project" value="UniProtKB-KW"/>
</dbReference>
<feature type="domain" description="HTH gntR-type" evidence="4">
    <location>
        <begin position="10"/>
        <end position="77"/>
    </location>
</feature>
<keyword evidence="2" id="KW-0238">DNA-binding</keyword>